<evidence type="ECO:0000256" key="1">
    <source>
        <dbReference type="SAM" id="MobiDB-lite"/>
    </source>
</evidence>
<accession>A0A0D2PL80</accession>
<feature type="region of interest" description="Disordered" evidence="1">
    <location>
        <begin position="92"/>
        <end position="111"/>
    </location>
</feature>
<feature type="compositionally biased region" description="Basic and acidic residues" evidence="1">
    <location>
        <begin position="97"/>
        <end position="111"/>
    </location>
</feature>
<evidence type="ECO:0000313" key="3">
    <source>
        <dbReference type="Proteomes" id="UP000054270"/>
    </source>
</evidence>
<feature type="non-terminal residue" evidence="2">
    <location>
        <position position="111"/>
    </location>
</feature>
<keyword evidence="3" id="KW-1185">Reference proteome</keyword>
<evidence type="ECO:0000313" key="2">
    <source>
        <dbReference type="EMBL" id="KJA20665.1"/>
    </source>
</evidence>
<dbReference type="Proteomes" id="UP000054270">
    <property type="component" value="Unassembled WGS sequence"/>
</dbReference>
<gene>
    <name evidence="2" type="ORF">HYPSUDRAFT_42980</name>
</gene>
<sequence>MPEVKPRRAGGAGCGLPLRYLRFVVDFARGNSTSTDVCMQCLLVASSSARRITRRGPCECAPVCSFISLNAIVLTYRRHLLQLHPADTLPGFLRANNGDERTTQQNKTKYD</sequence>
<proteinExistence type="predicted"/>
<name>A0A0D2PL80_HYPSF</name>
<organism evidence="2 3">
    <name type="scientific">Hypholoma sublateritium (strain FD-334 SS-4)</name>
    <dbReference type="NCBI Taxonomy" id="945553"/>
    <lineage>
        <taxon>Eukaryota</taxon>
        <taxon>Fungi</taxon>
        <taxon>Dikarya</taxon>
        <taxon>Basidiomycota</taxon>
        <taxon>Agaricomycotina</taxon>
        <taxon>Agaricomycetes</taxon>
        <taxon>Agaricomycetidae</taxon>
        <taxon>Agaricales</taxon>
        <taxon>Agaricineae</taxon>
        <taxon>Strophariaceae</taxon>
        <taxon>Hypholoma</taxon>
    </lineage>
</organism>
<dbReference type="AlphaFoldDB" id="A0A0D2PL80"/>
<reference evidence="3" key="1">
    <citation type="submission" date="2014-04" db="EMBL/GenBank/DDBJ databases">
        <title>Evolutionary Origins and Diversification of the Mycorrhizal Mutualists.</title>
        <authorList>
            <consortium name="DOE Joint Genome Institute"/>
            <consortium name="Mycorrhizal Genomics Consortium"/>
            <person name="Kohler A."/>
            <person name="Kuo A."/>
            <person name="Nagy L.G."/>
            <person name="Floudas D."/>
            <person name="Copeland A."/>
            <person name="Barry K.W."/>
            <person name="Cichocki N."/>
            <person name="Veneault-Fourrey C."/>
            <person name="LaButti K."/>
            <person name="Lindquist E.A."/>
            <person name="Lipzen A."/>
            <person name="Lundell T."/>
            <person name="Morin E."/>
            <person name="Murat C."/>
            <person name="Riley R."/>
            <person name="Ohm R."/>
            <person name="Sun H."/>
            <person name="Tunlid A."/>
            <person name="Henrissat B."/>
            <person name="Grigoriev I.V."/>
            <person name="Hibbett D.S."/>
            <person name="Martin F."/>
        </authorList>
    </citation>
    <scope>NUCLEOTIDE SEQUENCE [LARGE SCALE GENOMIC DNA]</scope>
    <source>
        <strain evidence="3">FD-334 SS-4</strain>
    </source>
</reference>
<protein>
    <submittedName>
        <fullName evidence="2">Uncharacterized protein</fullName>
    </submittedName>
</protein>
<dbReference type="EMBL" id="KN817565">
    <property type="protein sequence ID" value="KJA20665.1"/>
    <property type="molecule type" value="Genomic_DNA"/>
</dbReference>